<dbReference type="CDD" id="cd06225">
    <property type="entry name" value="HAMP"/>
    <property type="match status" value="1"/>
</dbReference>
<dbReference type="GO" id="GO:0000155">
    <property type="term" value="F:phosphorelay sensor kinase activity"/>
    <property type="evidence" value="ECO:0007669"/>
    <property type="project" value="InterPro"/>
</dbReference>
<dbReference type="PANTHER" id="PTHR45436">
    <property type="entry name" value="SENSOR HISTIDINE KINASE YKOH"/>
    <property type="match status" value="1"/>
</dbReference>
<dbReference type="InterPro" id="IPR005467">
    <property type="entry name" value="His_kinase_dom"/>
</dbReference>
<dbReference type="PRINTS" id="PR00344">
    <property type="entry name" value="BCTRLSENSOR"/>
</dbReference>
<dbReference type="InterPro" id="IPR004358">
    <property type="entry name" value="Sig_transdc_His_kin-like_C"/>
</dbReference>
<evidence type="ECO:0000256" key="2">
    <source>
        <dbReference type="ARBA" id="ARBA00004370"/>
    </source>
</evidence>
<gene>
    <name evidence="14" type="ORF">SAMN04488090_1431</name>
</gene>
<keyword evidence="7 14" id="KW-0418">Kinase</keyword>
<dbReference type="InterPro" id="IPR003594">
    <property type="entry name" value="HATPase_dom"/>
</dbReference>
<dbReference type="SMART" id="SM00388">
    <property type="entry name" value="HisKA"/>
    <property type="match status" value="1"/>
</dbReference>
<keyword evidence="5" id="KW-0808">Transferase</keyword>
<dbReference type="InterPro" id="IPR003660">
    <property type="entry name" value="HAMP_dom"/>
</dbReference>
<keyword evidence="10 11" id="KW-0472">Membrane</keyword>
<keyword evidence="4" id="KW-0597">Phosphoprotein</keyword>
<evidence type="ECO:0000256" key="10">
    <source>
        <dbReference type="ARBA" id="ARBA00023136"/>
    </source>
</evidence>
<reference evidence="14 15" key="1">
    <citation type="submission" date="2016-10" db="EMBL/GenBank/DDBJ databases">
        <authorList>
            <person name="de Groot N.N."/>
        </authorList>
    </citation>
    <scope>NUCLEOTIDE SEQUENCE [LARGE SCALE GENOMIC DNA]</scope>
    <source>
        <strain evidence="14 15">DSM 21668</strain>
    </source>
</reference>
<dbReference type="Pfam" id="PF02518">
    <property type="entry name" value="HATPase_c"/>
    <property type="match status" value="1"/>
</dbReference>
<evidence type="ECO:0000256" key="1">
    <source>
        <dbReference type="ARBA" id="ARBA00000085"/>
    </source>
</evidence>
<dbReference type="InterPro" id="IPR050428">
    <property type="entry name" value="TCS_sensor_his_kinase"/>
</dbReference>
<dbReference type="AlphaFoldDB" id="A0A1G9LI92"/>
<evidence type="ECO:0000256" key="8">
    <source>
        <dbReference type="ARBA" id="ARBA00022989"/>
    </source>
</evidence>
<feature type="domain" description="HAMP" evidence="13">
    <location>
        <begin position="177"/>
        <end position="231"/>
    </location>
</feature>
<dbReference type="InterPro" id="IPR036890">
    <property type="entry name" value="HATPase_C_sf"/>
</dbReference>
<comment type="catalytic activity">
    <reaction evidence="1">
        <text>ATP + protein L-histidine = ADP + protein N-phospho-L-histidine.</text>
        <dbReference type="EC" id="2.7.13.3"/>
    </reaction>
</comment>
<dbReference type="SMART" id="SM00387">
    <property type="entry name" value="HATPase_c"/>
    <property type="match status" value="1"/>
</dbReference>
<evidence type="ECO:0000259" key="12">
    <source>
        <dbReference type="PROSITE" id="PS50109"/>
    </source>
</evidence>
<dbReference type="PROSITE" id="PS50109">
    <property type="entry name" value="HIS_KIN"/>
    <property type="match status" value="1"/>
</dbReference>
<evidence type="ECO:0000259" key="13">
    <source>
        <dbReference type="PROSITE" id="PS50885"/>
    </source>
</evidence>
<dbReference type="Pfam" id="PF00512">
    <property type="entry name" value="HisKA"/>
    <property type="match status" value="1"/>
</dbReference>
<dbReference type="RefSeq" id="WP_093199583.1">
    <property type="nucleotide sequence ID" value="NZ_FNGS01000002.1"/>
</dbReference>
<protein>
    <recommendedName>
        <fullName evidence="3">histidine kinase</fullName>
        <ecNumber evidence="3">2.7.13.3</ecNumber>
    </recommendedName>
</protein>
<evidence type="ECO:0000256" key="3">
    <source>
        <dbReference type="ARBA" id="ARBA00012438"/>
    </source>
</evidence>
<evidence type="ECO:0000256" key="5">
    <source>
        <dbReference type="ARBA" id="ARBA00022679"/>
    </source>
</evidence>
<evidence type="ECO:0000256" key="7">
    <source>
        <dbReference type="ARBA" id="ARBA00022777"/>
    </source>
</evidence>
<evidence type="ECO:0000256" key="11">
    <source>
        <dbReference type="SAM" id="Phobius"/>
    </source>
</evidence>
<dbReference type="SUPFAM" id="SSF55874">
    <property type="entry name" value="ATPase domain of HSP90 chaperone/DNA topoisomerase II/histidine kinase"/>
    <property type="match status" value="1"/>
</dbReference>
<evidence type="ECO:0000313" key="15">
    <source>
        <dbReference type="Proteomes" id="UP000198901"/>
    </source>
</evidence>
<dbReference type="EC" id="2.7.13.3" evidence="3"/>
<evidence type="ECO:0000313" key="14">
    <source>
        <dbReference type="EMBL" id="SDL61662.1"/>
    </source>
</evidence>
<proteinExistence type="predicted"/>
<dbReference type="STRING" id="563176.SAMN04488090_1431"/>
<dbReference type="GO" id="GO:0005886">
    <property type="term" value="C:plasma membrane"/>
    <property type="evidence" value="ECO:0007669"/>
    <property type="project" value="TreeGrafter"/>
</dbReference>
<dbReference type="InterPro" id="IPR036097">
    <property type="entry name" value="HisK_dim/P_sf"/>
</dbReference>
<comment type="subcellular location">
    <subcellularLocation>
        <location evidence="2">Membrane</location>
    </subcellularLocation>
</comment>
<organism evidence="14 15">
    <name type="scientific">Siphonobacter aquaeclarae</name>
    <dbReference type="NCBI Taxonomy" id="563176"/>
    <lineage>
        <taxon>Bacteria</taxon>
        <taxon>Pseudomonadati</taxon>
        <taxon>Bacteroidota</taxon>
        <taxon>Cytophagia</taxon>
        <taxon>Cytophagales</taxon>
        <taxon>Cytophagaceae</taxon>
        <taxon>Siphonobacter</taxon>
    </lineage>
</organism>
<dbReference type="EMBL" id="FNGS01000002">
    <property type="protein sequence ID" value="SDL61662.1"/>
    <property type="molecule type" value="Genomic_DNA"/>
</dbReference>
<dbReference type="PROSITE" id="PS50885">
    <property type="entry name" value="HAMP"/>
    <property type="match status" value="1"/>
</dbReference>
<accession>A0A1G9LI92</accession>
<feature type="transmembrane region" description="Helical" evidence="11">
    <location>
        <begin position="12"/>
        <end position="30"/>
    </location>
</feature>
<dbReference type="Proteomes" id="UP000198901">
    <property type="component" value="Unassembled WGS sequence"/>
</dbReference>
<dbReference type="SUPFAM" id="SSF47384">
    <property type="entry name" value="Homodimeric domain of signal transducing histidine kinase"/>
    <property type="match status" value="1"/>
</dbReference>
<evidence type="ECO:0000256" key="6">
    <source>
        <dbReference type="ARBA" id="ARBA00022692"/>
    </source>
</evidence>
<feature type="domain" description="Histidine kinase" evidence="12">
    <location>
        <begin position="239"/>
        <end position="452"/>
    </location>
</feature>
<dbReference type="CDD" id="cd00082">
    <property type="entry name" value="HisKA"/>
    <property type="match status" value="1"/>
</dbReference>
<sequence length="452" mass="51107">MSLRRNLTFQSTFVFAVTLAVVFTGTYIAFRKHTQTLFFNKLADRALIAGFVYFEKDEATRQNYARKESVYQVRLTDEVIQVYDREQKLIFEDHGPSAPLSPAQVREIAAAGRRNFYAGDRQAVGIFYQDNQGDFVIVASGVDATGESRLQTLALTMLVFFFGGIGLNLLLNAVLSRRTFRPFAETIRHVNRISTDNLHLRLPERSGSRDELQQLIATFNHFLNRLETGVRSRKLFVRHASHELKTPLAALIGNLQVSLQENRPEAEYREILRNALDDAEHLQSILEGLLLLSNLDSEESFPVQDVQIDEILWDVLGKLAYTYPQHPIEVEIETEKENADWLRVRGNEGLLAIVLKNILENAVKFSGNRSVEVRVYDDNGPEVRIEDHGSGIPAGEQQAVFDLFFRGSNAGTVPGHGMGLPLVRRILELHGFSLELTSEPGKGSVFLIRFHR</sequence>
<dbReference type="Gene3D" id="1.10.287.130">
    <property type="match status" value="1"/>
</dbReference>
<dbReference type="SMART" id="SM00304">
    <property type="entry name" value="HAMP"/>
    <property type="match status" value="1"/>
</dbReference>
<dbReference type="Gene3D" id="6.10.340.10">
    <property type="match status" value="1"/>
</dbReference>
<name>A0A1G9LI92_9BACT</name>
<keyword evidence="6 11" id="KW-0812">Transmembrane</keyword>
<keyword evidence="8 11" id="KW-1133">Transmembrane helix</keyword>
<keyword evidence="15" id="KW-1185">Reference proteome</keyword>
<dbReference type="Gene3D" id="3.30.565.10">
    <property type="entry name" value="Histidine kinase-like ATPase, C-terminal domain"/>
    <property type="match status" value="1"/>
</dbReference>
<dbReference type="OrthoDB" id="594725at2"/>
<evidence type="ECO:0000256" key="4">
    <source>
        <dbReference type="ARBA" id="ARBA00022553"/>
    </source>
</evidence>
<evidence type="ECO:0000256" key="9">
    <source>
        <dbReference type="ARBA" id="ARBA00023012"/>
    </source>
</evidence>
<dbReference type="PANTHER" id="PTHR45436:SF5">
    <property type="entry name" value="SENSOR HISTIDINE KINASE TRCS"/>
    <property type="match status" value="1"/>
</dbReference>
<feature type="transmembrane region" description="Helical" evidence="11">
    <location>
        <begin position="153"/>
        <end position="175"/>
    </location>
</feature>
<keyword evidence="9" id="KW-0902">Two-component regulatory system</keyword>
<dbReference type="SUPFAM" id="SSF158472">
    <property type="entry name" value="HAMP domain-like"/>
    <property type="match status" value="1"/>
</dbReference>
<dbReference type="Pfam" id="PF00672">
    <property type="entry name" value="HAMP"/>
    <property type="match status" value="1"/>
</dbReference>
<dbReference type="InterPro" id="IPR003661">
    <property type="entry name" value="HisK_dim/P_dom"/>
</dbReference>